<dbReference type="InterPro" id="IPR045864">
    <property type="entry name" value="aa-tRNA-synth_II/BPL/LPL"/>
</dbReference>
<evidence type="ECO:0000256" key="3">
    <source>
        <dbReference type="ARBA" id="ARBA00022741"/>
    </source>
</evidence>
<dbReference type="Proteomes" id="UP000192223">
    <property type="component" value="Unplaced"/>
</dbReference>
<reference evidence="12 13" key="1">
    <citation type="submission" date="2025-04" db="UniProtKB">
        <authorList>
            <consortium name="RefSeq"/>
        </authorList>
    </citation>
    <scope>IDENTIFICATION</scope>
    <source>
        <tissue evidence="12 13">Entire body</tissue>
    </source>
</reference>
<keyword evidence="11" id="KW-1185">Reference proteome</keyword>
<evidence type="ECO:0000256" key="4">
    <source>
        <dbReference type="ARBA" id="ARBA00022840"/>
    </source>
</evidence>
<dbReference type="KEGG" id="apln:108734341"/>
<dbReference type="PANTHER" id="PTHR42753">
    <property type="entry name" value="MITOCHONDRIAL RIBOSOME PROTEIN L39/PROLYL-TRNA LIGASE FAMILY MEMBER"/>
    <property type="match status" value="1"/>
</dbReference>
<evidence type="ECO:0000256" key="9">
    <source>
        <dbReference type="ARBA" id="ARBA00071545"/>
    </source>
</evidence>
<dbReference type="Gene3D" id="3.40.50.800">
    <property type="entry name" value="Anticodon-binding domain"/>
    <property type="match status" value="1"/>
</dbReference>
<dbReference type="Pfam" id="PF03129">
    <property type="entry name" value="HGTP_anticodon"/>
    <property type="match status" value="1"/>
</dbReference>
<accession>A0A1W4WLN3</accession>
<keyword evidence="6" id="KW-0030">Aminoacyl-tRNA synthetase</keyword>
<gene>
    <name evidence="12 13" type="primary">LOC108734341</name>
</gene>
<dbReference type="Pfam" id="PF00587">
    <property type="entry name" value="tRNA-synt_2b"/>
    <property type="match status" value="1"/>
</dbReference>
<dbReference type="InterPro" id="IPR036621">
    <property type="entry name" value="Anticodon-bd_dom_sf"/>
</dbReference>
<dbReference type="PANTHER" id="PTHR42753:SF10">
    <property type="entry name" value="PROLINE--TRNA LIGASE, MITOCHONDRIAL-RELATED"/>
    <property type="match status" value="1"/>
</dbReference>
<keyword evidence="3" id="KW-0547">Nucleotide-binding</keyword>
<dbReference type="GO" id="GO:0006433">
    <property type="term" value="P:prolyl-tRNA aminoacylation"/>
    <property type="evidence" value="ECO:0007669"/>
    <property type="project" value="InterPro"/>
</dbReference>
<evidence type="ECO:0000256" key="7">
    <source>
        <dbReference type="ARBA" id="ARBA00029731"/>
    </source>
</evidence>
<dbReference type="SUPFAM" id="SSF55681">
    <property type="entry name" value="Class II aaRS and biotin synthetases"/>
    <property type="match status" value="1"/>
</dbReference>
<dbReference type="AlphaFoldDB" id="A0A1W4WLN3"/>
<evidence type="ECO:0000313" key="12">
    <source>
        <dbReference type="RefSeq" id="XP_018321361.1"/>
    </source>
</evidence>
<dbReference type="InterPro" id="IPR004154">
    <property type="entry name" value="Anticodon-bd"/>
</dbReference>
<dbReference type="GeneID" id="108734341"/>
<evidence type="ECO:0000256" key="8">
    <source>
        <dbReference type="ARBA" id="ARBA00047671"/>
    </source>
</evidence>
<evidence type="ECO:0000256" key="6">
    <source>
        <dbReference type="ARBA" id="ARBA00023146"/>
    </source>
</evidence>
<dbReference type="FunFam" id="3.30.930.10:FF:000042">
    <property type="entry name" value="probable proline--tRNA ligase, mitochondrial"/>
    <property type="match status" value="1"/>
</dbReference>
<dbReference type="InterPro" id="IPR002314">
    <property type="entry name" value="aa-tRNA-synt_IIb"/>
</dbReference>
<comment type="catalytic activity">
    <reaction evidence="8">
        <text>tRNA(Pro) + L-proline + ATP = L-prolyl-tRNA(Pro) + AMP + diphosphate</text>
        <dbReference type="Rhea" id="RHEA:14305"/>
        <dbReference type="Rhea" id="RHEA-COMP:9700"/>
        <dbReference type="Rhea" id="RHEA-COMP:9702"/>
        <dbReference type="ChEBI" id="CHEBI:30616"/>
        <dbReference type="ChEBI" id="CHEBI:33019"/>
        <dbReference type="ChEBI" id="CHEBI:60039"/>
        <dbReference type="ChEBI" id="CHEBI:78442"/>
        <dbReference type="ChEBI" id="CHEBI:78532"/>
        <dbReference type="ChEBI" id="CHEBI:456215"/>
        <dbReference type="EC" id="6.1.1.15"/>
    </reaction>
</comment>
<dbReference type="CDD" id="cd00779">
    <property type="entry name" value="ProRS_core_prok"/>
    <property type="match status" value="1"/>
</dbReference>
<dbReference type="GO" id="GO:0005739">
    <property type="term" value="C:mitochondrion"/>
    <property type="evidence" value="ECO:0007669"/>
    <property type="project" value="TreeGrafter"/>
</dbReference>
<dbReference type="InterPro" id="IPR033730">
    <property type="entry name" value="ProRS_core_prok"/>
</dbReference>
<name>A0A1W4WLN3_AGRPL</name>
<evidence type="ECO:0000313" key="11">
    <source>
        <dbReference type="Proteomes" id="UP000192223"/>
    </source>
</evidence>
<dbReference type="InterPro" id="IPR050062">
    <property type="entry name" value="Pro-tRNA_synthetase"/>
</dbReference>
<dbReference type="Gene3D" id="3.30.930.10">
    <property type="entry name" value="Bira Bifunctional Protein, Domain 2"/>
    <property type="match status" value="1"/>
</dbReference>
<sequence>MANVQLIHKISKLFQPISAVSKASHLENKDALSKSQKLLVELGIIRPASQGHFYFLPLGIRILDKLKAIVVKEMSNINAQRVTFPSLTNARLWKKSGRIEDELSSELFKVHDRHDATYILSPTHEESAADLLASVSQMSYKQFPLRLYQITSKFRDEMKPRFGLIRSREFVMKDLYSFDVNIDKAKESYNEICQSYDRIFKQIGIDVIKVLGPSGNMGGSVSHEYHYVAPIGEDKLLSCLKCGYKANVQLSGRDKCPQCSNTTELAFVNGLEVGHTFLLGDKYSRPLKAFYKSDSDEMVPVQMGSYGLGLSRIVASVVEVLSTEHEIRWPSSLAPFSVVIIPPKAGSKEEKAAGNCVDFISSSLNQIPSLQNDIILDDRLNLTVGKRLMDAKRVGYPYIVVIGSKLLENPPLYELIDVKNDLITFLSLDALFDFFRNRKLIIDQEEIIAAL</sequence>
<dbReference type="GO" id="GO:0005524">
    <property type="term" value="F:ATP binding"/>
    <property type="evidence" value="ECO:0007669"/>
    <property type="project" value="UniProtKB-KW"/>
</dbReference>
<dbReference type="RefSeq" id="XP_018321362.1">
    <property type="nucleotide sequence ID" value="XM_018465860.2"/>
</dbReference>
<dbReference type="CTD" id="38331"/>
<dbReference type="InterPro" id="IPR002316">
    <property type="entry name" value="Pro-tRNA-ligase_IIa"/>
</dbReference>
<feature type="domain" description="Aminoacyl-transfer RNA synthetases class-II family profile" evidence="10">
    <location>
        <begin position="30"/>
        <end position="330"/>
    </location>
</feature>
<keyword evidence="5" id="KW-0648">Protein biosynthesis</keyword>
<evidence type="ECO:0000313" key="13">
    <source>
        <dbReference type="RefSeq" id="XP_018321362.1"/>
    </source>
</evidence>
<dbReference type="OrthoDB" id="10267474at2759"/>
<keyword evidence="4" id="KW-0067">ATP-binding</keyword>
<organism evidence="11 13">
    <name type="scientific">Agrilus planipennis</name>
    <name type="common">Emerald ash borer</name>
    <name type="synonym">Agrilus marcopoli</name>
    <dbReference type="NCBI Taxonomy" id="224129"/>
    <lineage>
        <taxon>Eukaryota</taxon>
        <taxon>Metazoa</taxon>
        <taxon>Ecdysozoa</taxon>
        <taxon>Arthropoda</taxon>
        <taxon>Hexapoda</taxon>
        <taxon>Insecta</taxon>
        <taxon>Pterygota</taxon>
        <taxon>Neoptera</taxon>
        <taxon>Endopterygota</taxon>
        <taxon>Coleoptera</taxon>
        <taxon>Polyphaga</taxon>
        <taxon>Elateriformia</taxon>
        <taxon>Buprestoidea</taxon>
        <taxon>Buprestidae</taxon>
        <taxon>Agrilinae</taxon>
        <taxon>Agrilus</taxon>
    </lineage>
</organism>
<dbReference type="PROSITE" id="PS50862">
    <property type="entry name" value="AA_TRNA_LIGASE_II"/>
    <property type="match status" value="1"/>
</dbReference>
<dbReference type="EC" id="6.1.1.15" evidence="1"/>
<protein>
    <recommendedName>
        <fullName evidence="9">Probable proline--tRNA ligase, mitochondrial</fullName>
        <ecNumber evidence="1">6.1.1.15</ecNumber>
    </recommendedName>
    <alternativeName>
        <fullName evidence="7">Prolyl-tRNA synthetase</fullName>
    </alternativeName>
</protein>
<evidence type="ECO:0000256" key="1">
    <source>
        <dbReference type="ARBA" id="ARBA00012831"/>
    </source>
</evidence>
<dbReference type="InterPro" id="IPR006195">
    <property type="entry name" value="aa-tRNA-synth_II"/>
</dbReference>
<dbReference type="RefSeq" id="XP_018321361.1">
    <property type="nucleotide sequence ID" value="XM_018465859.2"/>
</dbReference>
<evidence type="ECO:0000259" key="10">
    <source>
        <dbReference type="PROSITE" id="PS50862"/>
    </source>
</evidence>
<dbReference type="SUPFAM" id="SSF52954">
    <property type="entry name" value="Class II aaRS ABD-related"/>
    <property type="match status" value="1"/>
</dbReference>
<keyword evidence="2 12" id="KW-0436">Ligase</keyword>
<dbReference type="STRING" id="224129.A0A1W4WLN3"/>
<dbReference type="GO" id="GO:0004827">
    <property type="term" value="F:proline-tRNA ligase activity"/>
    <property type="evidence" value="ECO:0007669"/>
    <property type="project" value="UniProtKB-EC"/>
</dbReference>
<evidence type="ECO:0000256" key="2">
    <source>
        <dbReference type="ARBA" id="ARBA00022598"/>
    </source>
</evidence>
<proteinExistence type="predicted"/>
<evidence type="ECO:0000256" key="5">
    <source>
        <dbReference type="ARBA" id="ARBA00022917"/>
    </source>
</evidence>
<dbReference type="PRINTS" id="PR01046">
    <property type="entry name" value="TRNASYNTHPRO"/>
</dbReference>